<gene>
    <name evidence="2" type="ORF">OO016_14235</name>
</gene>
<dbReference type="Gene3D" id="3.30.1310.20">
    <property type="entry name" value="PRTase-like"/>
    <property type="match status" value="1"/>
</dbReference>
<dbReference type="GO" id="GO:0016757">
    <property type="term" value="F:glycosyltransferase activity"/>
    <property type="evidence" value="ECO:0007669"/>
    <property type="project" value="UniProtKB-KW"/>
</dbReference>
<dbReference type="AlphaFoldDB" id="A0AAE3MNQ4"/>
<keyword evidence="2" id="KW-0808">Transferase</keyword>
<proteinExistence type="predicted"/>
<reference evidence="2" key="1">
    <citation type="submission" date="2022-11" db="EMBL/GenBank/DDBJ databases">
        <title>The characterization of three novel Bacteroidetes species and genomic analysis of their roles in tidal elemental geochemical cycles.</title>
        <authorList>
            <person name="Ma K.-J."/>
        </authorList>
    </citation>
    <scope>NUCLEOTIDE SEQUENCE</scope>
    <source>
        <strain evidence="2">M415</strain>
    </source>
</reference>
<dbReference type="InterPro" id="IPR000836">
    <property type="entry name" value="PRTase_dom"/>
</dbReference>
<dbReference type="Gene3D" id="3.40.50.2020">
    <property type="match status" value="1"/>
</dbReference>
<dbReference type="EMBL" id="JAPFQP010000004">
    <property type="protein sequence ID" value="MCX2720769.1"/>
    <property type="molecule type" value="Genomic_DNA"/>
</dbReference>
<sequence>MGHLYENRNDAGKQLGEQLKEFLGQDIVVLAIPRGGLPVGAEVARFLKAPLDVALTKKIGHPYHREYAVGAVSLDSVVLSETETIPRVYIEEEISRIRETLRKRQDQYYKKRKPVPLVDKVVIVVDDGIATGNTLLATVQLVSKQHPAKIIVAIPVAPLQAVHMLEALPQVDEVICLATPMNFRAVGQFYLHFYQVSDEEAIRILEEVNATNP</sequence>
<evidence type="ECO:0000259" key="1">
    <source>
        <dbReference type="Pfam" id="PF00156"/>
    </source>
</evidence>
<dbReference type="InterPro" id="IPR029057">
    <property type="entry name" value="PRTase-like"/>
</dbReference>
<dbReference type="Pfam" id="PF00156">
    <property type="entry name" value="Pribosyltran"/>
    <property type="match status" value="1"/>
</dbReference>
<keyword evidence="2" id="KW-0328">Glycosyltransferase</keyword>
<keyword evidence="3" id="KW-1185">Reference proteome</keyword>
<name>A0AAE3MNQ4_9FLAO</name>
<dbReference type="RefSeq" id="WP_266015420.1">
    <property type="nucleotide sequence ID" value="NZ_JAPFQP010000004.1"/>
</dbReference>
<evidence type="ECO:0000313" key="3">
    <source>
        <dbReference type="Proteomes" id="UP001207116"/>
    </source>
</evidence>
<feature type="domain" description="Phosphoribosyltransferase" evidence="1">
    <location>
        <begin position="21"/>
        <end position="160"/>
    </location>
</feature>
<accession>A0AAE3MNQ4</accession>
<organism evidence="2 3">
    <name type="scientific">Lentiprolixibacter aurantiacus</name>
    <dbReference type="NCBI Taxonomy" id="2993939"/>
    <lineage>
        <taxon>Bacteria</taxon>
        <taxon>Pseudomonadati</taxon>
        <taxon>Bacteroidota</taxon>
        <taxon>Flavobacteriia</taxon>
        <taxon>Flavobacteriales</taxon>
        <taxon>Flavobacteriaceae</taxon>
        <taxon>Lentiprolixibacter</taxon>
    </lineage>
</organism>
<evidence type="ECO:0000313" key="2">
    <source>
        <dbReference type="EMBL" id="MCX2720769.1"/>
    </source>
</evidence>
<dbReference type="CDD" id="cd06223">
    <property type="entry name" value="PRTases_typeI"/>
    <property type="match status" value="1"/>
</dbReference>
<dbReference type="Proteomes" id="UP001207116">
    <property type="component" value="Unassembled WGS sequence"/>
</dbReference>
<comment type="caution">
    <text evidence="2">The sequence shown here is derived from an EMBL/GenBank/DDBJ whole genome shotgun (WGS) entry which is preliminary data.</text>
</comment>
<protein>
    <submittedName>
        <fullName evidence="2">Phosphoribosyltransferase family protein</fullName>
    </submittedName>
</protein>
<dbReference type="SUPFAM" id="SSF53271">
    <property type="entry name" value="PRTase-like"/>
    <property type="match status" value="1"/>
</dbReference>